<evidence type="ECO:0008006" key="4">
    <source>
        <dbReference type="Google" id="ProtNLM"/>
    </source>
</evidence>
<evidence type="ECO:0000313" key="3">
    <source>
        <dbReference type="Proteomes" id="UP000194450"/>
    </source>
</evidence>
<dbReference type="CDD" id="cd15482">
    <property type="entry name" value="Sialidase_non-viral"/>
    <property type="match status" value="1"/>
</dbReference>
<keyword evidence="1" id="KW-0812">Transmembrane</keyword>
<dbReference type="Proteomes" id="UP000194450">
    <property type="component" value="Unassembled WGS sequence"/>
</dbReference>
<evidence type="ECO:0000256" key="1">
    <source>
        <dbReference type="SAM" id="Phobius"/>
    </source>
</evidence>
<dbReference type="PANTHER" id="PTHR47199">
    <property type="entry name" value="PHOTOSYSTEM II STABILITY/ASSEMBLY FACTOR HCF136, CHLOROPLASTIC"/>
    <property type="match status" value="1"/>
</dbReference>
<evidence type="ECO:0000313" key="2">
    <source>
        <dbReference type="EMBL" id="SMQ63029.1"/>
    </source>
</evidence>
<feature type="transmembrane region" description="Helical" evidence="1">
    <location>
        <begin position="12"/>
        <end position="30"/>
    </location>
</feature>
<dbReference type="AlphaFoldDB" id="A0A1Y6EL26"/>
<reference evidence="3" key="1">
    <citation type="submission" date="2017-04" db="EMBL/GenBank/DDBJ databases">
        <authorList>
            <person name="Varghese N."/>
            <person name="Submissions S."/>
        </authorList>
    </citation>
    <scope>NUCLEOTIDE SEQUENCE [LARGE SCALE GENOMIC DNA]</scope>
</reference>
<dbReference type="Gene3D" id="2.130.10.10">
    <property type="entry name" value="YVTN repeat-like/Quinoprotein amine dehydrogenase"/>
    <property type="match status" value="1"/>
</dbReference>
<dbReference type="SUPFAM" id="SSF110296">
    <property type="entry name" value="Oligoxyloglucan reducing end-specific cellobiohydrolase"/>
    <property type="match status" value="1"/>
</dbReference>
<proteinExistence type="predicted"/>
<dbReference type="InterPro" id="IPR015943">
    <property type="entry name" value="WD40/YVTN_repeat-like_dom_sf"/>
</dbReference>
<name>A0A1Y6EL26_9GAMM</name>
<dbReference type="PANTHER" id="PTHR47199:SF2">
    <property type="entry name" value="PHOTOSYSTEM II STABILITY_ASSEMBLY FACTOR HCF136, CHLOROPLASTIC"/>
    <property type="match status" value="1"/>
</dbReference>
<dbReference type="EMBL" id="FXWH01000001">
    <property type="protein sequence ID" value="SMQ63029.1"/>
    <property type="molecule type" value="Genomic_DNA"/>
</dbReference>
<sequence length="356" mass="38657">MYSGEGNNKVIATLFFRCVAVVKFSFYLFLVSSTGIYSSQLLAAELSVKATQSEVSWISISAPSRDTIWLAGSQGTIGRSTDGGETWSFSKPGSNELEFRDIEALDDQRAFALSVGEGGNSRVYYTSNAGRSWQLRYRADSNLFMNCLAVAPSGEALAFADSYNERWQLIRSADGRNWLNISNVVDSGPLSGEGGFSASGNCIQYKNDVWAIGTGNAVTARVLIKPKFGIRFKVMNTPMLAGPMRGITAIWPRAENDFFIAGGDLSEAQSQPQVMHFNAGEFTTLPTPPLQGAIYSLSLNGEQLLVSNPSGAAIGSLTGENWQKLTSENVWATQCTEHQRCYLAGKNGYFASFELP</sequence>
<keyword evidence="1" id="KW-1133">Transmembrane helix</keyword>
<keyword evidence="3" id="KW-1185">Reference proteome</keyword>
<accession>A0A1Y6EL26</accession>
<protein>
    <recommendedName>
        <fullName evidence="4">Photosynthesis system II assembly factor Ycf48/Hcf136-like domain-containing protein</fullName>
    </recommendedName>
</protein>
<keyword evidence="1" id="KW-0472">Membrane</keyword>
<gene>
    <name evidence="2" type="ORF">SAMN06297229_0795</name>
</gene>
<organism evidence="2 3">
    <name type="scientific">Pseudidiomarina planktonica</name>
    <dbReference type="NCBI Taxonomy" id="1323738"/>
    <lineage>
        <taxon>Bacteria</taxon>
        <taxon>Pseudomonadati</taxon>
        <taxon>Pseudomonadota</taxon>
        <taxon>Gammaproteobacteria</taxon>
        <taxon>Alteromonadales</taxon>
        <taxon>Idiomarinaceae</taxon>
        <taxon>Pseudidiomarina</taxon>
    </lineage>
</organism>